<feature type="binding site" evidence="5">
    <location>
        <position position="334"/>
    </location>
    <ligand>
        <name>glyoxylate</name>
        <dbReference type="ChEBI" id="CHEBI:36655"/>
    </ligand>
</feature>
<name>F6ERI0_HOYSD</name>
<protein>
    <submittedName>
        <fullName evidence="8">Possible dehydrogenase</fullName>
    </submittedName>
</protein>
<dbReference type="AlphaFoldDB" id="F6ERI0"/>
<dbReference type="Pfam" id="PF01070">
    <property type="entry name" value="FMN_dh"/>
    <property type="match status" value="1"/>
</dbReference>
<keyword evidence="2" id="KW-0560">Oxidoreductase</keyword>
<feature type="binding site" evidence="5">
    <location>
        <begin position="113"/>
        <end position="115"/>
    </location>
    <ligand>
        <name>FMN</name>
        <dbReference type="ChEBI" id="CHEBI:58210"/>
    </ligand>
</feature>
<keyword evidence="5" id="KW-0285">Flavoprotein</keyword>
<feature type="binding site" evidence="5">
    <location>
        <position position="60"/>
    </location>
    <ligand>
        <name>glyoxylate</name>
        <dbReference type="ChEBI" id="CHEBI:36655"/>
    </ligand>
</feature>
<feature type="binding site" evidence="5">
    <location>
        <position position="192"/>
    </location>
    <ligand>
        <name>FMN</name>
        <dbReference type="ChEBI" id="CHEBI:58210"/>
    </ligand>
</feature>
<dbReference type="PROSITE" id="PS51349">
    <property type="entry name" value="FMN_HYDROXY_ACID_DH_2"/>
    <property type="match status" value="1"/>
</dbReference>
<feature type="binding site" evidence="5">
    <location>
        <position position="332"/>
    </location>
    <ligand>
        <name>FMN</name>
        <dbReference type="ChEBI" id="CHEBI:58210"/>
    </ligand>
</feature>
<dbReference type="STRING" id="443218.AS9A_0040"/>
<dbReference type="PANTHER" id="PTHR10578">
    <property type="entry name" value="S -2-HYDROXY-ACID OXIDASE-RELATED"/>
    <property type="match status" value="1"/>
</dbReference>
<dbReference type="eggNOG" id="COG1304">
    <property type="taxonomic scope" value="Bacteria"/>
</dbReference>
<keyword evidence="9" id="KW-1185">Reference proteome</keyword>
<dbReference type="HOGENOM" id="CLU_020639_0_1_11"/>
<evidence type="ECO:0000313" key="8">
    <source>
        <dbReference type="EMBL" id="AEF38500.1"/>
    </source>
</evidence>
<dbReference type="Proteomes" id="UP000009235">
    <property type="component" value="Chromosome"/>
</dbReference>
<dbReference type="InterPro" id="IPR037350">
    <property type="entry name" value="LMO_FMN"/>
</dbReference>
<dbReference type="InterPro" id="IPR000262">
    <property type="entry name" value="FMN-dep_DH"/>
</dbReference>
<dbReference type="EMBL" id="CP002786">
    <property type="protein sequence ID" value="AEF38500.1"/>
    <property type="molecule type" value="Genomic_DNA"/>
</dbReference>
<dbReference type="RefSeq" id="WP_013804852.1">
    <property type="nucleotide sequence ID" value="NC_015564.1"/>
</dbReference>
<dbReference type="KEGG" id="asd:AS9A_0040"/>
<gene>
    <name evidence="8" type="ordered locus">AS9A_0040</name>
</gene>
<evidence type="ECO:0000259" key="7">
    <source>
        <dbReference type="PROSITE" id="PS51349"/>
    </source>
</evidence>
<feature type="binding site" evidence="5">
    <location>
        <position position="164"/>
    </location>
    <ligand>
        <name>FMN</name>
        <dbReference type="ChEBI" id="CHEBI:58210"/>
    </ligand>
</feature>
<feature type="binding site" evidence="5">
    <location>
        <position position="142"/>
    </location>
    <ligand>
        <name>FMN</name>
        <dbReference type="ChEBI" id="CHEBI:58210"/>
    </ligand>
</feature>
<feature type="region of interest" description="Disordered" evidence="6">
    <location>
        <begin position="1"/>
        <end position="21"/>
    </location>
</feature>
<dbReference type="InterPro" id="IPR012133">
    <property type="entry name" value="Alpha-hydoxy_acid_DH_FMN"/>
</dbReference>
<dbReference type="PANTHER" id="PTHR10578:SF143">
    <property type="entry name" value="FMN-DEPENDENT ALPHA-HYDROXY ACID DEHYDROGENASE PB1A11.03"/>
    <property type="match status" value="1"/>
</dbReference>
<dbReference type="OrthoDB" id="9770452at2"/>
<reference evidence="8 9" key="1">
    <citation type="journal article" date="2011" name="J. Bacteriol.">
        <title>Complete genome sequence of Amycolicicoccus subflavus DQS3-9A1T, an actinomycete isolated from crude oil-polluted soil.</title>
        <authorList>
            <person name="Cai M."/>
            <person name="Chen W.M."/>
            <person name="Nie Y."/>
            <person name="Chi C.Q."/>
            <person name="Wang Y.N."/>
            <person name="Tang Y.Q."/>
            <person name="Li G.Y."/>
            <person name="Wu X.L."/>
        </authorList>
    </citation>
    <scope>NUCLEOTIDE SEQUENCE [LARGE SCALE GENOMIC DNA]</scope>
    <source>
        <strain evidence="9">DSM 45089 / DQS3-9A1</strain>
    </source>
</reference>
<evidence type="ECO:0000256" key="6">
    <source>
        <dbReference type="SAM" id="MobiDB-lite"/>
    </source>
</evidence>
<proteinExistence type="inferred from homology"/>
<evidence type="ECO:0000313" key="9">
    <source>
        <dbReference type="Proteomes" id="UP000009235"/>
    </source>
</evidence>
<dbReference type="InterPro" id="IPR037396">
    <property type="entry name" value="FMN_HAD"/>
</dbReference>
<dbReference type="Gene3D" id="3.20.20.70">
    <property type="entry name" value="Aldolase class I"/>
    <property type="match status" value="1"/>
</dbReference>
<accession>F6ERI0</accession>
<dbReference type="SUPFAM" id="SSF51395">
    <property type="entry name" value="FMN-linked oxidoreductases"/>
    <property type="match status" value="1"/>
</dbReference>
<dbReference type="PIRSF" id="PIRSF000138">
    <property type="entry name" value="Al-hdrx_acd_dh"/>
    <property type="match status" value="1"/>
</dbReference>
<evidence type="ECO:0000256" key="5">
    <source>
        <dbReference type="PIRSR" id="PIRSR000138-2"/>
    </source>
</evidence>
<feature type="binding site" evidence="5">
    <location>
        <position position="310"/>
    </location>
    <ligand>
        <name>FMN</name>
        <dbReference type="ChEBI" id="CHEBI:58210"/>
    </ligand>
</feature>
<sequence length="436" mass="46724">MTAHDPASPHDALPPHGAGRERQNRIYRDGVSGLVPNIPTDPQTLEKAAADALPEKACAYLAGGAGSEATMRANRAAFESWSIVPRVLRNVAERDLSTEIFGRRLPAPLALAPIGVLELAHEEADLAVARAAAATGVPFIFSNQASVPMEDTADVMGDAPRWFQLYWSTNDDLVASFVERAEKCGADAITVTLDTTMLGWRPRDLNLGSLPFSQGQGIAQYTSDPVFARMVKQRIVSERVGKPDVKITRSTVKTLINMTHHYPGKFLPNLLSAQPRTAVETFLETYSRPSLTWDDIAKLREMTKLPILLKGVLHPDDARQAADLGVDGIVVSNHGGRQVDGSVASLAALPDVAAAAGGLTVVFDSGIRTGADVFKALALGADLVLIGRPYVWGLALEGERGVEDVIRNLIAEFDLTVGLSGLRSVEQITTDALRAN</sequence>
<dbReference type="InterPro" id="IPR008259">
    <property type="entry name" value="FMN_hydac_DH_AS"/>
</dbReference>
<dbReference type="GO" id="GO:0010181">
    <property type="term" value="F:FMN binding"/>
    <property type="evidence" value="ECO:0007669"/>
    <property type="project" value="InterPro"/>
</dbReference>
<feature type="binding site" evidence="5">
    <location>
        <position position="337"/>
    </location>
    <ligand>
        <name>glyoxylate</name>
        <dbReference type="ChEBI" id="CHEBI:36655"/>
    </ligand>
</feature>
<evidence type="ECO:0000256" key="2">
    <source>
        <dbReference type="ARBA" id="ARBA00023002"/>
    </source>
</evidence>
<feature type="binding site" evidence="5">
    <location>
        <position position="201"/>
    </location>
    <ligand>
        <name>glyoxylate</name>
        <dbReference type="ChEBI" id="CHEBI:36655"/>
    </ligand>
</feature>
<comment type="cofactor">
    <cofactor evidence="1">
        <name>FMN</name>
        <dbReference type="ChEBI" id="CHEBI:58210"/>
    </cofactor>
</comment>
<keyword evidence="5" id="KW-0288">FMN</keyword>
<evidence type="ECO:0000256" key="4">
    <source>
        <dbReference type="PIRSR" id="PIRSR000138-1"/>
    </source>
</evidence>
<feature type="binding site" evidence="5">
    <location>
        <begin position="387"/>
        <end position="388"/>
    </location>
    <ligand>
        <name>FMN</name>
        <dbReference type="ChEBI" id="CHEBI:58210"/>
    </ligand>
</feature>
<dbReference type="GO" id="GO:0016491">
    <property type="term" value="F:oxidoreductase activity"/>
    <property type="evidence" value="ECO:0007669"/>
    <property type="project" value="UniProtKB-KW"/>
</dbReference>
<evidence type="ECO:0000256" key="1">
    <source>
        <dbReference type="ARBA" id="ARBA00001917"/>
    </source>
</evidence>
<evidence type="ECO:0000256" key="3">
    <source>
        <dbReference type="ARBA" id="ARBA00024042"/>
    </source>
</evidence>
<feature type="active site" description="Proton acceptor" evidence="4">
    <location>
        <position position="334"/>
    </location>
</feature>
<feature type="domain" description="FMN hydroxy acid dehydrogenase" evidence="7">
    <location>
        <begin position="34"/>
        <end position="436"/>
    </location>
</feature>
<comment type="similarity">
    <text evidence="3">Belongs to the FMN-dependent alpha-hydroxy acid dehydrogenase family.</text>
</comment>
<dbReference type="PROSITE" id="PS00557">
    <property type="entry name" value="FMN_HYDROXY_ACID_DH_1"/>
    <property type="match status" value="1"/>
</dbReference>
<organism evidence="8 9">
    <name type="scientific">Hoyosella subflava (strain DSM 45089 / JCM 17490 / NBRC 109087 / DQS3-9A1)</name>
    <name type="common">Amycolicicoccus subflavus</name>
    <dbReference type="NCBI Taxonomy" id="443218"/>
    <lineage>
        <taxon>Bacteria</taxon>
        <taxon>Bacillati</taxon>
        <taxon>Actinomycetota</taxon>
        <taxon>Actinomycetes</taxon>
        <taxon>Mycobacteriales</taxon>
        <taxon>Hoyosellaceae</taxon>
        <taxon>Hoyosella</taxon>
    </lineage>
</organism>
<dbReference type="InterPro" id="IPR013785">
    <property type="entry name" value="Aldolase_TIM"/>
</dbReference>
<feature type="binding site" evidence="5">
    <location>
        <position position="166"/>
    </location>
    <ligand>
        <name>glyoxylate</name>
        <dbReference type="ChEBI" id="CHEBI:36655"/>
    </ligand>
</feature>
<feature type="binding site" evidence="5">
    <location>
        <begin position="364"/>
        <end position="368"/>
    </location>
    <ligand>
        <name>FMN</name>
        <dbReference type="ChEBI" id="CHEBI:58210"/>
    </ligand>
</feature>
<dbReference type="CDD" id="cd03332">
    <property type="entry name" value="LMO_FMN"/>
    <property type="match status" value="1"/>
</dbReference>